<dbReference type="SMART" id="SM00900">
    <property type="entry name" value="FMN_bind"/>
    <property type="match status" value="1"/>
</dbReference>
<keyword evidence="1 6" id="KW-0813">Transport</keyword>
<name>A0A090AEN0_9GAMM</name>
<keyword evidence="3 6" id="KW-0285">Flavoprotein</keyword>
<keyword evidence="5 6" id="KW-0249">Electron transport</keyword>
<dbReference type="InterPro" id="IPR007329">
    <property type="entry name" value="FMN-bd"/>
</dbReference>
<dbReference type="NCBIfam" id="NF002519">
    <property type="entry name" value="PRK01908.1"/>
    <property type="match status" value="1"/>
</dbReference>
<evidence type="ECO:0000259" key="7">
    <source>
        <dbReference type="SMART" id="SM00900"/>
    </source>
</evidence>
<dbReference type="HAMAP" id="MF_00479">
    <property type="entry name" value="RsxG_RnfG"/>
    <property type="match status" value="1"/>
</dbReference>
<keyword evidence="6" id="KW-1133">Transmembrane helix</keyword>
<comment type="similarity">
    <text evidence="6">Belongs to the RnfG family.</text>
</comment>
<comment type="cofactor">
    <cofactor evidence="6">
        <name>FMN</name>
        <dbReference type="ChEBI" id="CHEBI:58210"/>
    </cofactor>
</comment>
<gene>
    <name evidence="6" type="primary">rnfG</name>
    <name evidence="8" type="ORF">THII_2161</name>
</gene>
<reference evidence="8 9" key="1">
    <citation type="journal article" date="2014" name="ISME J.">
        <title>Ecophysiology of Thioploca ingrica as revealed by the complete genome sequence supplemented with proteomic evidence.</title>
        <authorList>
            <person name="Kojima H."/>
            <person name="Ogura Y."/>
            <person name="Yamamoto N."/>
            <person name="Togashi T."/>
            <person name="Mori H."/>
            <person name="Watanabe T."/>
            <person name="Nemoto F."/>
            <person name="Kurokawa K."/>
            <person name="Hayashi T."/>
            <person name="Fukui M."/>
        </authorList>
    </citation>
    <scope>NUCLEOTIDE SEQUENCE [LARGE SCALE GENOMIC DNA]</scope>
</reference>
<comment type="function">
    <text evidence="6">Part of a membrane-bound complex that couples electron transfer with translocation of ions across the membrane.</text>
</comment>
<evidence type="ECO:0000313" key="9">
    <source>
        <dbReference type="Proteomes" id="UP000031623"/>
    </source>
</evidence>
<evidence type="ECO:0000256" key="4">
    <source>
        <dbReference type="ARBA" id="ARBA00022643"/>
    </source>
</evidence>
<dbReference type="GO" id="GO:0009055">
    <property type="term" value="F:electron transfer activity"/>
    <property type="evidence" value="ECO:0007669"/>
    <property type="project" value="InterPro"/>
</dbReference>
<keyword evidence="6" id="KW-1278">Translocase</keyword>
<comment type="subunit">
    <text evidence="6">The complex is composed of six subunits: RnfA, RnfB, RnfC, RnfD, RnfE and RnfG.</text>
</comment>
<keyword evidence="6" id="KW-0997">Cell inner membrane</keyword>
<evidence type="ECO:0000256" key="3">
    <source>
        <dbReference type="ARBA" id="ARBA00022630"/>
    </source>
</evidence>
<dbReference type="PANTHER" id="PTHR36118:SF1">
    <property type="entry name" value="ION-TRANSLOCATING OXIDOREDUCTASE COMPLEX SUBUNIT G"/>
    <property type="match status" value="1"/>
</dbReference>
<dbReference type="InterPro" id="IPR010209">
    <property type="entry name" value="Ion_transpt_RnfG/RsxG"/>
</dbReference>
<accession>A0A090AEN0</accession>
<keyword evidence="2 6" id="KW-0597">Phosphoprotein</keyword>
<dbReference type="GO" id="GO:0010181">
    <property type="term" value="F:FMN binding"/>
    <property type="evidence" value="ECO:0007669"/>
    <property type="project" value="InterPro"/>
</dbReference>
<evidence type="ECO:0000313" key="8">
    <source>
        <dbReference type="EMBL" id="BAP56458.1"/>
    </source>
</evidence>
<keyword evidence="4 6" id="KW-0288">FMN</keyword>
<dbReference type="KEGG" id="tig:THII_2161"/>
<proteinExistence type="inferred from homology"/>
<evidence type="ECO:0000256" key="1">
    <source>
        <dbReference type="ARBA" id="ARBA00022448"/>
    </source>
</evidence>
<evidence type="ECO:0000256" key="6">
    <source>
        <dbReference type="HAMAP-Rule" id="MF_00479"/>
    </source>
</evidence>
<dbReference type="GO" id="GO:0005886">
    <property type="term" value="C:plasma membrane"/>
    <property type="evidence" value="ECO:0007669"/>
    <property type="project" value="UniProtKB-SubCell"/>
</dbReference>
<evidence type="ECO:0000256" key="5">
    <source>
        <dbReference type="ARBA" id="ARBA00022982"/>
    </source>
</evidence>
<protein>
    <recommendedName>
        <fullName evidence="6">Ion-translocating oxidoreductase complex subunit G</fullName>
        <ecNumber evidence="6">7.-.-.-</ecNumber>
    </recommendedName>
    <alternativeName>
        <fullName evidence="6">Rnf electron transport complex subunit G</fullName>
    </alternativeName>
</protein>
<dbReference type="NCBIfam" id="TIGR01947">
    <property type="entry name" value="rnfG"/>
    <property type="match status" value="1"/>
</dbReference>
<organism evidence="8 9">
    <name type="scientific">Thioploca ingrica</name>
    <dbReference type="NCBI Taxonomy" id="40754"/>
    <lineage>
        <taxon>Bacteria</taxon>
        <taxon>Pseudomonadati</taxon>
        <taxon>Pseudomonadota</taxon>
        <taxon>Gammaproteobacteria</taxon>
        <taxon>Thiotrichales</taxon>
        <taxon>Thiotrichaceae</taxon>
        <taxon>Thioploca</taxon>
    </lineage>
</organism>
<dbReference type="STRING" id="40754.THII_2161"/>
<feature type="domain" description="FMN-binding" evidence="7">
    <location>
        <begin position="102"/>
        <end position="194"/>
    </location>
</feature>
<dbReference type="Pfam" id="PF04205">
    <property type="entry name" value="FMN_bind"/>
    <property type="match status" value="1"/>
</dbReference>
<dbReference type="PIRSF" id="PIRSF006091">
    <property type="entry name" value="E_trnsport_RnfG"/>
    <property type="match status" value="1"/>
</dbReference>
<dbReference type="AlphaFoldDB" id="A0A090AEN0"/>
<dbReference type="HOGENOM" id="CLU_077882_1_0_6"/>
<dbReference type="Proteomes" id="UP000031623">
    <property type="component" value="Chromosome"/>
</dbReference>
<sequence>MLEARIIRVAAILTLFAILGSGLVTFTYQITAPHIAANERATLLRTLNALISQDQYDNDLFNDFIWVQNEDLLGTNQPVTLYRARQAEQPVAVLLTPVAPDGYNGAIRLLVGINYNGTLLGVRVISHQETPGLGDYIETRRSNWILDFKGRSLTNPSESGWRVKRDGGVFDQVTGATITPRAVVKAVHKALLFYQQQRNALFNKDNPSS</sequence>
<keyword evidence="6" id="KW-0812">Transmembrane</keyword>
<keyword evidence="6" id="KW-1003">Cell membrane</keyword>
<dbReference type="PANTHER" id="PTHR36118">
    <property type="entry name" value="ION-TRANSLOCATING OXIDOREDUCTASE COMPLEX SUBUNIT G"/>
    <property type="match status" value="1"/>
</dbReference>
<feature type="modified residue" description="FMN phosphoryl threonine" evidence="6">
    <location>
        <position position="177"/>
    </location>
</feature>
<keyword evidence="6" id="KW-0472">Membrane</keyword>
<dbReference type="GO" id="GO:0022900">
    <property type="term" value="P:electron transport chain"/>
    <property type="evidence" value="ECO:0007669"/>
    <property type="project" value="UniProtKB-UniRule"/>
</dbReference>
<keyword evidence="9" id="KW-1185">Reference proteome</keyword>
<comment type="subcellular location">
    <subcellularLocation>
        <location evidence="6">Cell inner membrane</location>
        <topology evidence="6">Single-pass membrane protein</topology>
    </subcellularLocation>
</comment>
<dbReference type="EC" id="7.-.-.-" evidence="6"/>
<dbReference type="EMBL" id="AP014633">
    <property type="protein sequence ID" value="BAP56458.1"/>
    <property type="molecule type" value="Genomic_DNA"/>
</dbReference>
<evidence type="ECO:0000256" key="2">
    <source>
        <dbReference type="ARBA" id="ARBA00022553"/>
    </source>
</evidence>